<dbReference type="PANTHER" id="PTHR43065">
    <property type="entry name" value="SENSOR HISTIDINE KINASE"/>
    <property type="match status" value="1"/>
</dbReference>
<evidence type="ECO:0000313" key="9">
    <source>
        <dbReference type="Proteomes" id="UP000011717"/>
    </source>
</evidence>
<dbReference type="PATRIC" id="fig|1234595.3.peg.2501"/>
<dbReference type="OrthoDB" id="9796100at2"/>
<keyword evidence="8" id="KW-0418">Kinase</keyword>
<dbReference type="CDD" id="cd17536">
    <property type="entry name" value="REC_YesN-like"/>
    <property type="match status" value="1"/>
</dbReference>
<dbReference type="Pfam" id="PF00072">
    <property type="entry name" value="Response_reg"/>
    <property type="match status" value="1"/>
</dbReference>
<comment type="caution">
    <text evidence="8">The sequence shown here is derived from an EMBL/GenBank/DDBJ whole genome shotgun (WGS) entry which is preliminary data.</text>
</comment>
<dbReference type="CDD" id="cd00130">
    <property type="entry name" value="PAS"/>
    <property type="match status" value="1"/>
</dbReference>
<dbReference type="InterPro" id="IPR003661">
    <property type="entry name" value="HisK_dim/P_dom"/>
</dbReference>
<evidence type="ECO:0000259" key="6">
    <source>
        <dbReference type="PROSITE" id="PS50109"/>
    </source>
</evidence>
<feature type="domain" description="Response regulatory" evidence="7">
    <location>
        <begin position="694"/>
        <end position="809"/>
    </location>
</feature>
<dbReference type="InterPro" id="IPR035965">
    <property type="entry name" value="PAS-like_dom_sf"/>
</dbReference>
<dbReference type="SUPFAM" id="SSF52172">
    <property type="entry name" value="CheY-like"/>
    <property type="match status" value="1"/>
</dbReference>
<dbReference type="EMBL" id="AMRV01000009">
    <property type="protein sequence ID" value="EMD82214.1"/>
    <property type="molecule type" value="Genomic_DNA"/>
</dbReference>
<name>M2T6R0_9SPHN</name>
<dbReference type="Gene3D" id="3.30.565.10">
    <property type="entry name" value="Histidine kinase-like ATPase, C-terminal domain"/>
    <property type="match status" value="1"/>
</dbReference>
<dbReference type="CDD" id="cd00082">
    <property type="entry name" value="HisKA"/>
    <property type="match status" value="1"/>
</dbReference>
<evidence type="ECO:0000259" key="7">
    <source>
        <dbReference type="PROSITE" id="PS50110"/>
    </source>
</evidence>
<dbReference type="SMART" id="SM00387">
    <property type="entry name" value="HATPase_c"/>
    <property type="match status" value="1"/>
</dbReference>
<dbReference type="InterPro" id="IPR005467">
    <property type="entry name" value="His_kinase_dom"/>
</dbReference>
<organism evidence="8 9">
    <name type="scientific">Pacificimonas flava</name>
    <dbReference type="NCBI Taxonomy" id="1234595"/>
    <lineage>
        <taxon>Bacteria</taxon>
        <taxon>Pseudomonadati</taxon>
        <taxon>Pseudomonadota</taxon>
        <taxon>Alphaproteobacteria</taxon>
        <taxon>Sphingomonadales</taxon>
        <taxon>Sphingosinicellaceae</taxon>
        <taxon>Pacificimonas</taxon>
    </lineage>
</organism>
<feature type="transmembrane region" description="Helical" evidence="5">
    <location>
        <begin position="55"/>
        <end position="75"/>
    </location>
</feature>
<keyword evidence="5" id="KW-1133">Transmembrane helix</keyword>
<protein>
    <recommendedName>
        <fullName evidence="2">histidine kinase</fullName>
        <ecNumber evidence="2">2.7.13.3</ecNumber>
    </recommendedName>
</protein>
<gene>
    <name evidence="8" type="ORF">C725_2500</name>
</gene>
<dbReference type="GO" id="GO:0000155">
    <property type="term" value="F:phosphorelay sensor kinase activity"/>
    <property type="evidence" value="ECO:0007669"/>
    <property type="project" value="InterPro"/>
</dbReference>
<evidence type="ECO:0000256" key="3">
    <source>
        <dbReference type="ARBA" id="ARBA00022553"/>
    </source>
</evidence>
<feature type="transmembrane region" description="Helical" evidence="5">
    <location>
        <begin position="28"/>
        <end position="49"/>
    </location>
</feature>
<dbReference type="Pfam" id="PF00512">
    <property type="entry name" value="HisKA"/>
    <property type="match status" value="1"/>
</dbReference>
<dbReference type="InterPro" id="IPR036097">
    <property type="entry name" value="HisK_dim/P_sf"/>
</dbReference>
<dbReference type="InterPro" id="IPR001789">
    <property type="entry name" value="Sig_transdc_resp-reg_receiver"/>
</dbReference>
<dbReference type="Gene3D" id="1.10.287.130">
    <property type="match status" value="1"/>
</dbReference>
<dbReference type="PROSITE" id="PS50109">
    <property type="entry name" value="HIS_KIN"/>
    <property type="match status" value="1"/>
</dbReference>
<feature type="modified residue" description="4-aspartylphosphate" evidence="4">
    <location>
        <position position="745"/>
    </location>
</feature>
<dbReference type="Proteomes" id="UP000011717">
    <property type="component" value="Unassembled WGS sequence"/>
</dbReference>
<evidence type="ECO:0000313" key="8">
    <source>
        <dbReference type="EMBL" id="EMD82214.1"/>
    </source>
</evidence>
<keyword evidence="8" id="KW-0808">Transferase</keyword>
<evidence type="ECO:0000256" key="5">
    <source>
        <dbReference type="SAM" id="Phobius"/>
    </source>
</evidence>
<dbReference type="RefSeq" id="WP_008603389.1">
    <property type="nucleotide sequence ID" value="NZ_AMRV01000009.1"/>
</dbReference>
<dbReference type="SUPFAM" id="SSF47384">
    <property type="entry name" value="Homodimeric domain of signal transducing histidine kinase"/>
    <property type="match status" value="1"/>
</dbReference>
<dbReference type="InterPro" id="IPR000014">
    <property type="entry name" value="PAS"/>
</dbReference>
<dbReference type="SUPFAM" id="SSF55785">
    <property type="entry name" value="PYP-like sensor domain (PAS domain)"/>
    <property type="match status" value="1"/>
</dbReference>
<dbReference type="PRINTS" id="PR00344">
    <property type="entry name" value="BCTRLSENSOR"/>
</dbReference>
<reference evidence="8 9" key="1">
    <citation type="journal article" date="2013" name="Genome Announc.">
        <title>Draft Genome Sequence of Strain JLT2015T, Belonging to the Family Sphingomonadaceae of the Alphaproteobacteria.</title>
        <authorList>
            <person name="Tang K."/>
            <person name="Liu K."/>
            <person name="Li S."/>
            <person name="Jiao N."/>
        </authorList>
    </citation>
    <scope>NUCLEOTIDE SEQUENCE [LARGE SCALE GENOMIC DNA]</scope>
    <source>
        <strain evidence="8 9">JLT2015</strain>
    </source>
</reference>
<dbReference type="Gene3D" id="3.30.450.20">
    <property type="entry name" value="PAS domain"/>
    <property type="match status" value="1"/>
</dbReference>
<dbReference type="SMART" id="SM00448">
    <property type="entry name" value="REC"/>
    <property type="match status" value="1"/>
</dbReference>
<dbReference type="SMART" id="SM00388">
    <property type="entry name" value="HisKA"/>
    <property type="match status" value="1"/>
</dbReference>
<keyword evidence="5" id="KW-0472">Membrane</keyword>
<keyword evidence="9" id="KW-1185">Reference proteome</keyword>
<dbReference type="InterPro" id="IPR003594">
    <property type="entry name" value="HATPase_dom"/>
</dbReference>
<feature type="domain" description="Histidine kinase" evidence="6">
    <location>
        <begin position="448"/>
        <end position="671"/>
    </location>
</feature>
<evidence type="ECO:0000256" key="2">
    <source>
        <dbReference type="ARBA" id="ARBA00012438"/>
    </source>
</evidence>
<evidence type="ECO:0000256" key="1">
    <source>
        <dbReference type="ARBA" id="ARBA00000085"/>
    </source>
</evidence>
<dbReference type="FunFam" id="1.10.287.130:FF:000037">
    <property type="entry name" value="Hybrid sensor histidine kinase/response regulator"/>
    <property type="match status" value="1"/>
</dbReference>
<dbReference type="InterPro" id="IPR011006">
    <property type="entry name" value="CheY-like_superfamily"/>
</dbReference>
<proteinExistence type="predicted"/>
<dbReference type="EC" id="2.7.13.3" evidence="2"/>
<accession>M2T6R0</accession>
<dbReference type="Pfam" id="PF02518">
    <property type="entry name" value="HATPase_c"/>
    <property type="match status" value="1"/>
</dbReference>
<dbReference type="InterPro" id="IPR036890">
    <property type="entry name" value="HATPase_C_sf"/>
</dbReference>
<evidence type="ECO:0000256" key="4">
    <source>
        <dbReference type="PROSITE-ProRule" id="PRU00169"/>
    </source>
</evidence>
<keyword evidence="5" id="KW-0812">Transmembrane</keyword>
<dbReference type="Gene3D" id="3.40.50.2300">
    <property type="match status" value="1"/>
</dbReference>
<dbReference type="AlphaFoldDB" id="M2T6R0"/>
<dbReference type="PROSITE" id="PS50110">
    <property type="entry name" value="RESPONSE_REGULATORY"/>
    <property type="match status" value="1"/>
</dbReference>
<dbReference type="Pfam" id="PF08448">
    <property type="entry name" value="PAS_4"/>
    <property type="match status" value="1"/>
</dbReference>
<dbReference type="PANTHER" id="PTHR43065:SF42">
    <property type="entry name" value="TWO-COMPONENT SENSOR PPRA"/>
    <property type="match status" value="1"/>
</dbReference>
<keyword evidence="3 4" id="KW-0597">Phosphoprotein</keyword>
<dbReference type="InterPro" id="IPR004358">
    <property type="entry name" value="Sig_transdc_His_kin-like_C"/>
</dbReference>
<dbReference type="InterPro" id="IPR013656">
    <property type="entry name" value="PAS_4"/>
</dbReference>
<comment type="catalytic activity">
    <reaction evidence="1">
        <text>ATP + protein L-histidine = ADP + protein N-phospho-L-histidine.</text>
        <dbReference type="EC" id="2.7.13.3"/>
    </reaction>
</comment>
<dbReference type="SUPFAM" id="SSF55874">
    <property type="entry name" value="ATPase domain of HSP90 chaperone/DNA topoisomerase II/histidine kinase"/>
    <property type="match status" value="1"/>
</dbReference>
<sequence length="811" mass="87065">MATEVPVRADQLPDPTEWPSLPGVTRGMWAVVAAVIVLAIGSAALVGYALGVWQFAALFLAVVLAATTIAYAAAFGRAKRGGGRIDWALVRAALESQQVALAITDADGRLVSANAAYGLRAAGFPTPLDLVPPGIPGHDELRAAAAAARRDGTGFADLELTGEDGLARRLRMTVRPAEQGRDYLLWTLRRERVDKAVDDVREMLQGLLGTWLGRAGFACVMADDAGRVLAGNAAFREMIGRQPPGVGGNLGGMIRMESGGSAFVEADTGTMEPRVVPVALSRLPLSEDADAESAEAYLFLLREREPQHVTEEHPPADLPQLMGVLPIGLAMADRDGQLVFMNEAFRAAAGISEDHEGLLYPSDLVSDDDKTPVSNLVRRALAAEGVRDLRVRLKHRPDDPVMLTIGRAPWSGGPAVVLSLKDNREQVKLERQITQATKMQAVGQLAGGVAHDFNNILTAIIGYCDLMMMRHAPGDPDFDDINQVRQNANRAANLVRQLLAFSRQQTLRPQLLQVSDIVGELSHLLKRLLGERVSLKVEHGRGLDPVRADPGQMEQVIINLAVNARDAMPAGGELTIRTFAVGPLETKRLRREGMPPGDYVAIAVEDTGTGIPADVQTKIFEPFFTTKEVGRGTGLGLSTVYGIVKQTGGFIFADSVEGEGTTFTIYLPAQEAPVEVPAQRRARAVEDIAFGSGTILIAEDEAMVRAVAQRALTRKGYDVITAENGEEALEKLAAMDVPPDLLVTDVVMPVMDGPTLVAKARETYPGLKIIFMSGYAEEQLRSSVEIDDAGFLAKPFSVAEVAETVREALKS</sequence>